<feature type="region of interest" description="Disordered" evidence="11">
    <location>
        <begin position="284"/>
        <end position="303"/>
    </location>
</feature>
<dbReference type="Gene3D" id="1.20.1070.10">
    <property type="entry name" value="Rhodopsin 7-helix transmembrane proteins"/>
    <property type="match status" value="2"/>
</dbReference>
<dbReference type="PROSITE" id="PS00237">
    <property type="entry name" value="G_PROTEIN_RECEP_F1_1"/>
    <property type="match status" value="1"/>
</dbReference>
<feature type="transmembrane region" description="Helical" evidence="12">
    <location>
        <begin position="250"/>
        <end position="273"/>
    </location>
</feature>
<keyword evidence="9 10" id="KW-0807">Transducer</keyword>
<dbReference type="SUPFAM" id="SSF81321">
    <property type="entry name" value="Family A G protein-coupled receptor-like"/>
    <property type="match status" value="1"/>
</dbReference>
<evidence type="ECO:0000256" key="8">
    <source>
        <dbReference type="ARBA" id="ARBA00023180"/>
    </source>
</evidence>
<dbReference type="InterPro" id="IPR017452">
    <property type="entry name" value="GPCR_Rhodpsn_7TM"/>
</dbReference>
<feature type="transmembrane region" description="Helical" evidence="12">
    <location>
        <begin position="92"/>
        <end position="117"/>
    </location>
</feature>
<evidence type="ECO:0000256" key="2">
    <source>
        <dbReference type="ARBA" id="ARBA00022475"/>
    </source>
</evidence>
<dbReference type="PROSITE" id="PS50262">
    <property type="entry name" value="G_PROTEIN_RECEP_F1_2"/>
    <property type="match status" value="1"/>
</dbReference>
<comment type="similarity">
    <text evidence="10">Belongs to the G-protein coupled receptor 1 family.</text>
</comment>
<comment type="subcellular location">
    <subcellularLocation>
        <location evidence="1">Cell membrane</location>
        <topology evidence="1">Multi-pass membrane protein</topology>
    </subcellularLocation>
</comment>
<feature type="transmembrane region" description="Helical" evidence="12">
    <location>
        <begin position="491"/>
        <end position="514"/>
    </location>
</feature>
<evidence type="ECO:0000313" key="15">
    <source>
        <dbReference type="WBParaSite" id="Gr19_v10_g8398.t1"/>
    </source>
</evidence>
<evidence type="ECO:0000256" key="7">
    <source>
        <dbReference type="ARBA" id="ARBA00023170"/>
    </source>
</evidence>
<feature type="compositionally biased region" description="Polar residues" evidence="11">
    <location>
        <begin position="289"/>
        <end position="299"/>
    </location>
</feature>
<evidence type="ECO:0000256" key="12">
    <source>
        <dbReference type="SAM" id="Phobius"/>
    </source>
</evidence>
<evidence type="ECO:0000256" key="1">
    <source>
        <dbReference type="ARBA" id="ARBA00004651"/>
    </source>
</evidence>
<dbReference type="PANTHER" id="PTHR24248:SF174">
    <property type="entry name" value="TYRAMINE_OCTOPAMINE RECEPTOR"/>
    <property type="match status" value="1"/>
</dbReference>
<proteinExistence type="inferred from homology"/>
<dbReference type="Pfam" id="PF00001">
    <property type="entry name" value="7tm_1"/>
    <property type="match status" value="1"/>
</dbReference>
<keyword evidence="5 10" id="KW-0297">G-protein coupled receptor</keyword>
<dbReference type="FunFam" id="1.20.1070.10:FF:000420">
    <property type="entry name" value="OCTopamine Receptor (GPCR)"/>
    <property type="match status" value="1"/>
</dbReference>
<keyword evidence="7 10" id="KW-0675">Receptor</keyword>
<dbReference type="Proteomes" id="UP000887572">
    <property type="component" value="Unplaced"/>
</dbReference>
<dbReference type="GO" id="GO:0004930">
    <property type="term" value="F:G protein-coupled receptor activity"/>
    <property type="evidence" value="ECO:0007669"/>
    <property type="project" value="UniProtKB-KW"/>
</dbReference>
<evidence type="ECO:0000256" key="6">
    <source>
        <dbReference type="ARBA" id="ARBA00023136"/>
    </source>
</evidence>
<evidence type="ECO:0000256" key="11">
    <source>
        <dbReference type="SAM" id="MobiDB-lite"/>
    </source>
</evidence>
<dbReference type="WBParaSite" id="Gr19_v10_g8398.t1">
    <property type="protein sequence ID" value="Gr19_v10_g8398.t1"/>
    <property type="gene ID" value="Gr19_v10_g8398"/>
</dbReference>
<protein>
    <submittedName>
        <fullName evidence="15">G-protein coupled receptors family 1 profile domain-containing protein</fullName>
    </submittedName>
</protein>
<feature type="transmembrane region" description="Helical" evidence="12">
    <location>
        <begin position="520"/>
        <end position="548"/>
    </location>
</feature>
<dbReference type="InterPro" id="IPR000276">
    <property type="entry name" value="GPCR_Rhodpsn"/>
</dbReference>
<evidence type="ECO:0000259" key="13">
    <source>
        <dbReference type="PROSITE" id="PS50262"/>
    </source>
</evidence>
<organism evidence="14 15">
    <name type="scientific">Globodera rostochiensis</name>
    <name type="common">Golden nematode worm</name>
    <name type="synonym">Heterodera rostochiensis</name>
    <dbReference type="NCBI Taxonomy" id="31243"/>
    <lineage>
        <taxon>Eukaryota</taxon>
        <taxon>Metazoa</taxon>
        <taxon>Ecdysozoa</taxon>
        <taxon>Nematoda</taxon>
        <taxon>Chromadorea</taxon>
        <taxon>Rhabditida</taxon>
        <taxon>Tylenchina</taxon>
        <taxon>Tylenchomorpha</taxon>
        <taxon>Tylenchoidea</taxon>
        <taxon>Heteroderidae</taxon>
        <taxon>Heteroderinae</taxon>
        <taxon>Globodera</taxon>
    </lineage>
</organism>
<name>A0A914I913_GLORO</name>
<feature type="transmembrane region" description="Helical" evidence="12">
    <location>
        <begin position="210"/>
        <end position="230"/>
    </location>
</feature>
<evidence type="ECO:0000256" key="5">
    <source>
        <dbReference type="ARBA" id="ARBA00023040"/>
    </source>
</evidence>
<evidence type="ECO:0000256" key="4">
    <source>
        <dbReference type="ARBA" id="ARBA00022989"/>
    </source>
</evidence>
<keyword evidence="2" id="KW-1003">Cell membrane</keyword>
<dbReference type="GO" id="GO:0005886">
    <property type="term" value="C:plasma membrane"/>
    <property type="evidence" value="ECO:0007669"/>
    <property type="project" value="UniProtKB-SubCell"/>
</dbReference>
<dbReference type="SMART" id="SM01381">
    <property type="entry name" value="7TM_GPCR_Srsx"/>
    <property type="match status" value="1"/>
</dbReference>
<reference evidence="15" key="1">
    <citation type="submission" date="2022-11" db="UniProtKB">
        <authorList>
            <consortium name="WormBaseParasite"/>
        </authorList>
    </citation>
    <scope>IDENTIFICATION</scope>
</reference>
<evidence type="ECO:0000256" key="10">
    <source>
        <dbReference type="RuleBase" id="RU000688"/>
    </source>
</evidence>
<evidence type="ECO:0000313" key="14">
    <source>
        <dbReference type="Proteomes" id="UP000887572"/>
    </source>
</evidence>
<dbReference type="AlphaFoldDB" id="A0A914I913"/>
<evidence type="ECO:0000256" key="9">
    <source>
        <dbReference type="ARBA" id="ARBA00023224"/>
    </source>
</evidence>
<feature type="region of interest" description="Disordered" evidence="11">
    <location>
        <begin position="330"/>
        <end position="408"/>
    </location>
</feature>
<feature type="transmembrane region" description="Helical" evidence="12">
    <location>
        <begin position="129"/>
        <end position="149"/>
    </location>
</feature>
<keyword evidence="6 12" id="KW-0472">Membrane</keyword>
<keyword evidence="14" id="KW-1185">Reference proteome</keyword>
<dbReference type="PRINTS" id="PR00237">
    <property type="entry name" value="GPCRRHODOPSN"/>
</dbReference>
<dbReference type="PANTHER" id="PTHR24248">
    <property type="entry name" value="ADRENERGIC RECEPTOR-RELATED G-PROTEIN COUPLED RECEPTOR"/>
    <property type="match status" value="1"/>
</dbReference>
<accession>A0A914I913</accession>
<feature type="transmembrane region" description="Helical" evidence="12">
    <location>
        <begin position="169"/>
        <end position="189"/>
    </location>
</feature>
<feature type="domain" description="G-protein coupled receptors family 1 profile" evidence="13">
    <location>
        <begin position="109"/>
        <end position="545"/>
    </location>
</feature>
<feature type="compositionally biased region" description="Low complexity" evidence="11">
    <location>
        <begin position="378"/>
        <end position="393"/>
    </location>
</feature>
<keyword evidence="4 12" id="KW-1133">Transmembrane helix</keyword>
<keyword evidence="3 10" id="KW-0812">Transmembrane</keyword>
<keyword evidence="8" id="KW-0325">Glycoprotein</keyword>
<sequence>MDPHSLGSSPTTSSLPPLLFNNNNVVIIKQYQNTGLFINNNLTETLTSASRAADPRQFGDGSLIILLHGAAEWCPNVSNAVVWPSCITLPEALAMSFFVLIGMLVIVLGNLMVVLTVSNDAKMRGQRQNWLLVSLAMADLLVGLLVMPLTLTYEIVGVWVLGSVLCELWLALDVLFVTASILHICIISLDRYWSVTQPLSYPAKRTPRRISVMIGVAWLVSLLICFPPLLGWRPKRRPGECSVSSELDYVLYSSLGSFYIPVAILVVVYMRIYMITKRHSQQRLKDTQRMGQTLSQLSGGNKPMTAHRVAEAGAGIGRTKRQIKFCKSIPLSADEVSSPDPSTSMWPTPKAGGREQQQQHQQQNNVVDSKTLRNGGPHVQHQQQQQQHNNVNNRTTKEQSNDDSNESATTTMAFDEEHWAAEHDGNECRKQNKRNHFLKHSDKTGTVPSPRFTLLARLFRKGCTDDSTVQVVRMRSLEKRKRRLKAKERQATLLLGLILFAFIASWMPFFIMYVLNALHIYAPVVVFKFFFWLGYCNSAINPIIYTYFNREFRRALLRLIRRHQHRFHFLERFSNR</sequence>
<evidence type="ECO:0000256" key="3">
    <source>
        <dbReference type="ARBA" id="ARBA00022692"/>
    </source>
</evidence>